<comment type="caution">
    <text evidence="3">The sequence shown here is derived from an EMBL/GenBank/DDBJ whole genome shotgun (WGS) entry which is preliminary data.</text>
</comment>
<proteinExistence type="predicted"/>
<feature type="region of interest" description="Disordered" evidence="2">
    <location>
        <begin position="428"/>
        <end position="452"/>
    </location>
</feature>
<keyword evidence="1" id="KW-0175">Coiled coil</keyword>
<dbReference type="PATRIC" id="fig|1423.173.peg.4904"/>
<sequence>MLNKEPRKLKRAVVKEELVALTGKPNYAMVLNQFIYWSERVKDADTFLKEEMTRVRKFSDGSVESTEDIKENLQNGWIYKKAEDLIDETMLECSTTTMERICKLLVENGWLKRRRNPKFKWDKTWQYRVDLQLIQKDLQKLGYSLEGYSLFIAEEVSAPSKLQNEGSTDKDETARNLQIEDSKLQNEASNLRNEVSNPQNEVSKLQNEVAIPEITTDITSKIIQENTSDTSIYDELFSSNIDLEVKKILIAHIDRLIDRNISLSDIESHYKIYSAILPETMYASCIEKALQSDKLKANFNHELDALIKHSLQALSVSPIQPQRDMTNQIDNSLLPLVIKKVLFRYVNRLMTESISISSIENHFNSHKDLITAVQYAEVVEFVLEKTSTPIRSITATLNTGVSNKLRNLEKLRESTTKQKKVNFVREEKKPSWLDEDEEPKKLTSDSEVSKDEFEAQKQMLMSTLKSIGNGSKSILEKQKKKA</sequence>
<feature type="coiled-coil region" evidence="1">
    <location>
        <begin position="174"/>
        <end position="208"/>
    </location>
</feature>
<accession>A0A0D1IWU6</accession>
<dbReference type="Proteomes" id="UP000032247">
    <property type="component" value="Unassembled WGS sequence"/>
</dbReference>
<name>A0A0D1IWU6_BACIU</name>
<evidence type="ECO:0000256" key="2">
    <source>
        <dbReference type="SAM" id="MobiDB-lite"/>
    </source>
</evidence>
<reference evidence="3 4" key="1">
    <citation type="submission" date="2014-12" db="EMBL/GenBank/DDBJ databases">
        <title>Comparative genome analysis of Bacillus coagulans HM-08, Clostridium butyricum HM-68, Bacillus subtilis HM-66 and Bacillus licheniformis BL-09.</title>
        <authorList>
            <person name="Zhang H."/>
        </authorList>
    </citation>
    <scope>NUCLEOTIDE SEQUENCE [LARGE SCALE GENOMIC DNA]</scope>
    <source>
        <strain evidence="3 4">HM-66</strain>
    </source>
</reference>
<evidence type="ECO:0000313" key="3">
    <source>
        <dbReference type="EMBL" id="KIU04454.1"/>
    </source>
</evidence>
<gene>
    <name evidence="3" type="ORF">SC09_contig8orf00099</name>
</gene>
<evidence type="ECO:0000256" key="1">
    <source>
        <dbReference type="SAM" id="Coils"/>
    </source>
</evidence>
<evidence type="ECO:0000313" key="4">
    <source>
        <dbReference type="Proteomes" id="UP000032247"/>
    </source>
</evidence>
<dbReference type="EMBL" id="JXBC01000014">
    <property type="protein sequence ID" value="KIU04454.1"/>
    <property type="molecule type" value="Genomic_DNA"/>
</dbReference>
<dbReference type="AlphaFoldDB" id="A0A0D1IWU6"/>
<protein>
    <submittedName>
        <fullName evidence="3">Uncharacterized protein</fullName>
    </submittedName>
</protein>
<organism evidence="3 4">
    <name type="scientific">Bacillus subtilis</name>
    <dbReference type="NCBI Taxonomy" id="1423"/>
    <lineage>
        <taxon>Bacteria</taxon>
        <taxon>Bacillati</taxon>
        <taxon>Bacillota</taxon>
        <taxon>Bacilli</taxon>
        <taxon>Bacillales</taxon>
        <taxon>Bacillaceae</taxon>
        <taxon>Bacillus</taxon>
    </lineage>
</organism>